<dbReference type="Proteomes" id="UP000320216">
    <property type="component" value="Chromosome"/>
</dbReference>
<keyword evidence="5" id="KW-1185">Reference proteome</keyword>
<dbReference type="RefSeq" id="WP_146322172.1">
    <property type="nucleotide sequence ID" value="NZ_CP042305.1"/>
</dbReference>
<dbReference type="OrthoDB" id="9803828at2"/>
<evidence type="ECO:0000313" key="5">
    <source>
        <dbReference type="Proteomes" id="UP000320216"/>
    </source>
</evidence>
<sequence length="292" mass="30446">MTITFDDRDIAGHAPSAAVLDLRKRYADDIGVRPVAADVTTADMLLDGIPAIDVRTPGVRDDGVLLWVHGGAYVAGFARAAVGLAGGIARGARIRAASVEYRLAPEHPFPAPLDDVLTAYRALLHEGVPVDRIAFGGESAGGGLVLSALVALRDAGEPLPAAAVVLSPWTDLSLSGGSIATKASADPVLSEAALRPDALDYLAGCDARDPRISTAFADLTGLPPLAVHVGSHEVLLDDAVRLAARAAEADVQVELTVYPREHHGFEHGEMADASSRGSLHAAGEFLRRQLDR</sequence>
<keyword evidence="2 4" id="KW-0378">Hydrolase</keyword>
<evidence type="ECO:0000313" key="4">
    <source>
        <dbReference type="EMBL" id="QDZ16168.1"/>
    </source>
</evidence>
<name>A0A5B8M5V3_9MICO</name>
<dbReference type="Gene3D" id="3.40.50.1820">
    <property type="entry name" value="alpha/beta hydrolase"/>
    <property type="match status" value="1"/>
</dbReference>
<evidence type="ECO:0000259" key="3">
    <source>
        <dbReference type="Pfam" id="PF07859"/>
    </source>
</evidence>
<dbReference type="PANTHER" id="PTHR48081">
    <property type="entry name" value="AB HYDROLASE SUPERFAMILY PROTEIN C4A8.06C"/>
    <property type="match status" value="1"/>
</dbReference>
<evidence type="ECO:0000256" key="1">
    <source>
        <dbReference type="ARBA" id="ARBA00010515"/>
    </source>
</evidence>
<proteinExistence type="inferred from homology"/>
<dbReference type="KEGG" id="huw:FPZ11_16620"/>
<gene>
    <name evidence="4" type="ORF">FPZ11_16620</name>
</gene>
<reference evidence="4 5" key="1">
    <citation type="submission" date="2019-07" db="EMBL/GenBank/DDBJ databases">
        <title>Full genome sequence of Humibacter sp. WJ7-1.</title>
        <authorList>
            <person name="Im W.-T."/>
        </authorList>
    </citation>
    <scope>NUCLEOTIDE SEQUENCE [LARGE SCALE GENOMIC DNA]</scope>
    <source>
        <strain evidence="4 5">WJ7-1</strain>
    </source>
</reference>
<dbReference type="InterPro" id="IPR029058">
    <property type="entry name" value="AB_hydrolase_fold"/>
</dbReference>
<dbReference type="SUPFAM" id="SSF53474">
    <property type="entry name" value="alpha/beta-Hydrolases"/>
    <property type="match status" value="1"/>
</dbReference>
<organism evidence="4 5">
    <name type="scientific">Humibacter ginsenosidimutans</name>
    <dbReference type="NCBI Taxonomy" id="2599293"/>
    <lineage>
        <taxon>Bacteria</taxon>
        <taxon>Bacillati</taxon>
        <taxon>Actinomycetota</taxon>
        <taxon>Actinomycetes</taxon>
        <taxon>Micrococcales</taxon>
        <taxon>Microbacteriaceae</taxon>
        <taxon>Humibacter</taxon>
    </lineage>
</organism>
<feature type="domain" description="Alpha/beta hydrolase fold-3" evidence="3">
    <location>
        <begin position="65"/>
        <end position="266"/>
    </location>
</feature>
<dbReference type="InterPro" id="IPR013094">
    <property type="entry name" value="AB_hydrolase_3"/>
</dbReference>
<comment type="similarity">
    <text evidence="1">Belongs to the 'GDXG' lipolytic enzyme family.</text>
</comment>
<dbReference type="EMBL" id="CP042305">
    <property type="protein sequence ID" value="QDZ16168.1"/>
    <property type="molecule type" value="Genomic_DNA"/>
</dbReference>
<evidence type="ECO:0000256" key="2">
    <source>
        <dbReference type="ARBA" id="ARBA00022801"/>
    </source>
</evidence>
<protein>
    <submittedName>
        <fullName evidence="4">Alpha/beta hydrolase</fullName>
    </submittedName>
</protein>
<dbReference type="PANTHER" id="PTHR48081:SF30">
    <property type="entry name" value="ACETYL-HYDROLASE LIPR-RELATED"/>
    <property type="match status" value="1"/>
</dbReference>
<dbReference type="AlphaFoldDB" id="A0A5B8M5V3"/>
<dbReference type="GO" id="GO:0004806">
    <property type="term" value="F:triacylglycerol lipase activity"/>
    <property type="evidence" value="ECO:0007669"/>
    <property type="project" value="TreeGrafter"/>
</dbReference>
<accession>A0A5B8M5V3</accession>
<dbReference type="Pfam" id="PF07859">
    <property type="entry name" value="Abhydrolase_3"/>
    <property type="match status" value="1"/>
</dbReference>
<dbReference type="InterPro" id="IPR050300">
    <property type="entry name" value="GDXG_lipolytic_enzyme"/>
</dbReference>